<evidence type="ECO:0000313" key="2">
    <source>
        <dbReference type="EMBL" id="KAJ8965983.1"/>
    </source>
</evidence>
<dbReference type="AlphaFoldDB" id="A0AAV8ZN98"/>
<dbReference type="EMBL" id="JANEYF010001108">
    <property type="protein sequence ID" value="KAJ8965983.1"/>
    <property type="molecule type" value="Genomic_DNA"/>
</dbReference>
<organism evidence="2 3">
    <name type="scientific">Rhamnusium bicolor</name>
    <dbReference type="NCBI Taxonomy" id="1586634"/>
    <lineage>
        <taxon>Eukaryota</taxon>
        <taxon>Metazoa</taxon>
        <taxon>Ecdysozoa</taxon>
        <taxon>Arthropoda</taxon>
        <taxon>Hexapoda</taxon>
        <taxon>Insecta</taxon>
        <taxon>Pterygota</taxon>
        <taxon>Neoptera</taxon>
        <taxon>Endopterygota</taxon>
        <taxon>Coleoptera</taxon>
        <taxon>Polyphaga</taxon>
        <taxon>Cucujiformia</taxon>
        <taxon>Chrysomeloidea</taxon>
        <taxon>Cerambycidae</taxon>
        <taxon>Lepturinae</taxon>
        <taxon>Rhagiini</taxon>
        <taxon>Rhamnusium</taxon>
    </lineage>
</organism>
<name>A0AAV8ZN98_9CUCU</name>
<evidence type="ECO:0000259" key="1">
    <source>
        <dbReference type="Pfam" id="PF03732"/>
    </source>
</evidence>
<dbReference type="PANTHER" id="PTHR33198:SF19">
    <property type="entry name" value="CCHC-TYPE DOMAIN-CONTAINING PROTEIN"/>
    <property type="match status" value="1"/>
</dbReference>
<gene>
    <name evidence="2" type="ORF">NQ314_003799</name>
</gene>
<dbReference type="PANTHER" id="PTHR33198">
    <property type="entry name" value="ANK_REP_REGION DOMAIN-CONTAINING PROTEIN-RELATED"/>
    <property type="match status" value="1"/>
</dbReference>
<evidence type="ECO:0000313" key="3">
    <source>
        <dbReference type="Proteomes" id="UP001162156"/>
    </source>
</evidence>
<sequence>MEDWKLWQERLESYMKVNKIENNLRVATLLSLVGGSTYKIMRDLSYPDLPKVKTYEELCKILSQQFAHHSSTWRERVKFYSAQQDNGKSFADFYARIKSLSVDYKFGSRLEEVMKDKKMSGLRSGKVLDRL</sequence>
<dbReference type="InterPro" id="IPR005162">
    <property type="entry name" value="Retrotrans_gag_dom"/>
</dbReference>
<comment type="caution">
    <text evidence="2">The sequence shown here is derived from an EMBL/GenBank/DDBJ whole genome shotgun (WGS) entry which is preliminary data.</text>
</comment>
<protein>
    <recommendedName>
        <fullName evidence="1">Retrotransposon gag domain-containing protein</fullName>
    </recommendedName>
</protein>
<dbReference type="Proteomes" id="UP001162156">
    <property type="component" value="Unassembled WGS sequence"/>
</dbReference>
<reference evidence="2" key="1">
    <citation type="journal article" date="2023" name="Insect Mol. Biol.">
        <title>Genome sequencing provides insights into the evolution of gene families encoding plant cell wall-degrading enzymes in longhorned beetles.</title>
        <authorList>
            <person name="Shin N.R."/>
            <person name="Okamura Y."/>
            <person name="Kirsch R."/>
            <person name="Pauchet Y."/>
        </authorList>
    </citation>
    <scope>NUCLEOTIDE SEQUENCE</scope>
    <source>
        <strain evidence="2">RBIC_L_NR</strain>
    </source>
</reference>
<accession>A0AAV8ZN98</accession>
<feature type="domain" description="Retrotransposon gag" evidence="1">
    <location>
        <begin position="51"/>
        <end position="123"/>
    </location>
</feature>
<proteinExistence type="predicted"/>
<dbReference type="Pfam" id="PF03732">
    <property type="entry name" value="Retrotrans_gag"/>
    <property type="match status" value="1"/>
</dbReference>
<keyword evidence="3" id="KW-1185">Reference proteome</keyword>